<dbReference type="AlphaFoldDB" id="U7UV85"/>
<dbReference type="Pfam" id="PF00392">
    <property type="entry name" value="GntR"/>
    <property type="match status" value="1"/>
</dbReference>
<dbReference type="InterPro" id="IPR004839">
    <property type="entry name" value="Aminotransferase_I/II_large"/>
</dbReference>
<evidence type="ECO:0000256" key="3">
    <source>
        <dbReference type="ARBA" id="ARBA00023015"/>
    </source>
</evidence>
<dbReference type="eggNOG" id="COG1167">
    <property type="taxonomic scope" value="Bacteria"/>
</dbReference>
<dbReference type="CDD" id="cd00609">
    <property type="entry name" value="AAT_like"/>
    <property type="match status" value="1"/>
</dbReference>
<evidence type="ECO:0000313" key="9">
    <source>
        <dbReference type="Proteomes" id="UP000017081"/>
    </source>
</evidence>
<dbReference type="Gene3D" id="1.10.10.10">
    <property type="entry name" value="Winged helix-like DNA-binding domain superfamily/Winged helix DNA-binding domain"/>
    <property type="match status" value="1"/>
</dbReference>
<comment type="caution">
    <text evidence="8">The sequence shown here is derived from an EMBL/GenBank/DDBJ whole genome shotgun (WGS) entry which is preliminary data.</text>
</comment>
<dbReference type="PATRIC" id="fig|1319815.3.peg.2811"/>
<dbReference type="InterPro" id="IPR036388">
    <property type="entry name" value="WH-like_DNA-bd_sf"/>
</dbReference>
<sequence>MKINSEEKKIPIYLKIYEDLKNKIEKNEYPENSKLPSIRQLALKYKLNNITIMKAFTLLEKEGYIIKKRGIGIFVKSKESLFYNTPSNNLIETFKVGQLKQNNLINFASGTPSEDVYPFQIFKKLYSDVLEEYGPKIMLYHPTQGLEELREVLKKNIEDKGIFVSKDEIQITSGSQQGLDLILKTLSSKRKNKIIVGNPTYHGALNTFKTNCKIYPVEMEEDGFNLTQLEKILSEEKITFIYATMDFSCPTGVSWSEEKKQKLILLAKKYNTLIVEDDFASELSFYNTPRTSIKSLDSDNKTVIYIKSFSKIIMPGLRLAYMIAPTELISKIVTVKFTTDISTSALDQKVLANFLKGNFLKLHIENLIKIYRERYLVLTEKLKEIPFLDVVYNIDGGFYVWIKLNDTIDSSQFYLKCKENNILLLSGNVFFLDNQKNQYFRVRFATTDIPEIIDGIDRLKVIQR</sequence>
<evidence type="ECO:0000256" key="2">
    <source>
        <dbReference type="ARBA" id="ARBA00022898"/>
    </source>
</evidence>
<keyword evidence="9" id="KW-1185">Reference proteome</keyword>
<dbReference type="PANTHER" id="PTHR46577">
    <property type="entry name" value="HTH-TYPE TRANSCRIPTIONAL REGULATORY PROTEIN GABR"/>
    <property type="match status" value="1"/>
</dbReference>
<dbReference type="SMART" id="SM00345">
    <property type="entry name" value="HTH_GNTR"/>
    <property type="match status" value="1"/>
</dbReference>
<dbReference type="Gene3D" id="3.40.640.10">
    <property type="entry name" value="Type I PLP-dependent aspartate aminotransferase-like (Major domain)"/>
    <property type="match status" value="1"/>
</dbReference>
<name>U7UV85_9FUSO</name>
<dbReference type="STRING" id="1319815.HMPREF0202_02966"/>
<proteinExistence type="inferred from homology"/>
<comment type="similarity">
    <text evidence="1">In the C-terminal section; belongs to the class-I pyridoxal-phosphate-dependent aminotransferase family.</text>
</comment>
<evidence type="ECO:0000256" key="5">
    <source>
        <dbReference type="ARBA" id="ARBA00023163"/>
    </source>
</evidence>
<dbReference type="PANTHER" id="PTHR46577:SF1">
    <property type="entry name" value="HTH-TYPE TRANSCRIPTIONAL REGULATORY PROTEIN GABR"/>
    <property type="match status" value="1"/>
</dbReference>
<feature type="domain" description="Rhodanese" evidence="6">
    <location>
        <begin position="391"/>
        <end position="410"/>
    </location>
</feature>
<keyword evidence="3" id="KW-0805">Transcription regulation</keyword>
<dbReference type="InterPro" id="IPR001763">
    <property type="entry name" value="Rhodanese-like_dom"/>
</dbReference>
<dbReference type="HOGENOM" id="CLU_017584_0_0_0"/>
<dbReference type="PROSITE" id="PS50949">
    <property type="entry name" value="HTH_GNTR"/>
    <property type="match status" value="1"/>
</dbReference>
<evidence type="ECO:0000256" key="1">
    <source>
        <dbReference type="ARBA" id="ARBA00005384"/>
    </source>
</evidence>
<dbReference type="GO" id="GO:0030170">
    <property type="term" value="F:pyridoxal phosphate binding"/>
    <property type="evidence" value="ECO:0007669"/>
    <property type="project" value="InterPro"/>
</dbReference>
<dbReference type="InterPro" id="IPR000524">
    <property type="entry name" value="Tscrpt_reg_HTH_GntR"/>
</dbReference>
<evidence type="ECO:0000313" key="8">
    <source>
        <dbReference type="EMBL" id="ERT63196.1"/>
    </source>
</evidence>
<protein>
    <submittedName>
        <fullName evidence="8">Uncharacterized protein</fullName>
    </submittedName>
</protein>
<dbReference type="SUPFAM" id="SSF53383">
    <property type="entry name" value="PLP-dependent transferases"/>
    <property type="match status" value="1"/>
</dbReference>
<evidence type="ECO:0000256" key="4">
    <source>
        <dbReference type="ARBA" id="ARBA00023125"/>
    </source>
</evidence>
<dbReference type="Pfam" id="PF00155">
    <property type="entry name" value="Aminotran_1_2"/>
    <property type="match status" value="1"/>
</dbReference>
<dbReference type="InterPro" id="IPR036390">
    <property type="entry name" value="WH_DNA-bd_sf"/>
</dbReference>
<dbReference type="RefSeq" id="WP_023052483.1">
    <property type="nucleotide sequence ID" value="NZ_CP173060.2"/>
</dbReference>
<dbReference type="EMBL" id="AXZF01000202">
    <property type="protein sequence ID" value="ERT63196.1"/>
    <property type="molecule type" value="Genomic_DNA"/>
</dbReference>
<organism evidence="8 9">
    <name type="scientific">Cetobacterium somerae ATCC BAA-474</name>
    <dbReference type="NCBI Taxonomy" id="1319815"/>
    <lineage>
        <taxon>Bacteria</taxon>
        <taxon>Fusobacteriati</taxon>
        <taxon>Fusobacteriota</taxon>
        <taxon>Fusobacteriia</taxon>
        <taxon>Fusobacteriales</taxon>
        <taxon>Fusobacteriaceae</taxon>
        <taxon>Cetobacterium</taxon>
    </lineage>
</organism>
<keyword evidence="5" id="KW-0804">Transcription</keyword>
<dbReference type="InterPro" id="IPR015421">
    <property type="entry name" value="PyrdxlP-dep_Trfase_major"/>
</dbReference>
<dbReference type="Proteomes" id="UP000017081">
    <property type="component" value="Unassembled WGS sequence"/>
</dbReference>
<dbReference type="InterPro" id="IPR015422">
    <property type="entry name" value="PyrdxlP-dep_Trfase_small"/>
</dbReference>
<accession>U7UV85</accession>
<gene>
    <name evidence="8" type="ORF">HMPREF0202_02966</name>
</gene>
<keyword evidence="4" id="KW-0238">DNA-binding</keyword>
<dbReference type="Gene3D" id="3.90.1150.10">
    <property type="entry name" value="Aspartate Aminotransferase, domain 1"/>
    <property type="match status" value="1"/>
</dbReference>
<dbReference type="InterPro" id="IPR015424">
    <property type="entry name" value="PyrdxlP-dep_Trfase"/>
</dbReference>
<dbReference type="CDD" id="cd07377">
    <property type="entry name" value="WHTH_GntR"/>
    <property type="match status" value="1"/>
</dbReference>
<evidence type="ECO:0000259" key="7">
    <source>
        <dbReference type="PROSITE" id="PS50949"/>
    </source>
</evidence>
<feature type="domain" description="HTH gntR-type" evidence="7">
    <location>
        <begin position="10"/>
        <end position="78"/>
    </location>
</feature>
<reference evidence="8 9" key="1">
    <citation type="submission" date="2013-08" db="EMBL/GenBank/DDBJ databases">
        <authorList>
            <person name="Weinstock G."/>
            <person name="Sodergren E."/>
            <person name="Wylie T."/>
            <person name="Fulton L."/>
            <person name="Fulton R."/>
            <person name="Fronick C."/>
            <person name="O'Laughlin M."/>
            <person name="Godfrey J."/>
            <person name="Miner T."/>
            <person name="Herter B."/>
            <person name="Appelbaum E."/>
            <person name="Cordes M."/>
            <person name="Lek S."/>
            <person name="Wollam A."/>
            <person name="Pepin K.H."/>
            <person name="Palsikar V.B."/>
            <person name="Mitreva M."/>
            <person name="Wilson R.K."/>
        </authorList>
    </citation>
    <scope>NUCLEOTIDE SEQUENCE [LARGE SCALE GENOMIC DNA]</scope>
    <source>
        <strain evidence="8 9">ATCC BAA-474</strain>
    </source>
</reference>
<evidence type="ECO:0000259" key="6">
    <source>
        <dbReference type="PROSITE" id="PS50206"/>
    </source>
</evidence>
<dbReference type="PROSITE" id="PS50206">
    <property type="entry name" value="RHODANESE_3"/>
    <property type="match status" value="1"/>
</dbReference>
<keyword evidence="2" id="KW-0663">Pyridoxal phosphate</keyword>
<dbReference type="SUPFAM" id="SSF46785">
    <property type="entry name" value="Winged helix' DNA-binding domain"/>
    <property type="match status" value="1"/>
</dbReference>
<dbReference type="GO" id="GO:0003677">
    <property type="term" value="F:DNA binding"/>
    <property type="evidence" value="ECO:0007669"/>
    <property type="project" value="UniProtKB-KW"/>
</dbReference>
<dbReference type="GO" id="GO:0003700">
    <property type="term" value="F:DNA-binding transcription factor activity"/>
    <property type="evidence" value="ECO:0007669"/>
    <property type="project" value="InterPro"/>
</dbReference>
<dbReference type="InterPro" id="IPR051446">
    <property type="entry name" value="HTH_trans_reg/aminotransferase"/>
</dbReference>